<dbReference type="RefSeq" id="WP_167078472.1">
    <property type="nucleotide sequence ID" value="NZ_VVIW01000012.1"/>
</dbReference>
<evidence type="ECO:0000313" key="1">
    <source>
        <dbReference type="EMBL" id="NHZ42480.1"/>
    </source>
</evidence>
<evidence type="ECO:0000313" key="2">
    <source>
        <dbReference type="Proteomes" id="UP000819052"/>
    </source>
</evidence>
<dbReference type="Proteomes" id="UP000819052">
    <property type="component" value="Unassembled WGS sequence"/>
</dbReference>
<keyword evidence="2" id="KW-1185">Reference proteome</keyword>
<proteinExistence type="predicted"/>
<dbReference type="EMBL" id="VVIW01000012">
    <property type="protein sequence ID" value="NHZ42480.1"/>
    <property type="molecule type" value="Genomic_DNA"/>
</dbReference>
<accession>A0ABX0MDH5</accession>
<organism evidence="1 2">
    <name type="scientific">Massilia aquatica</name>
    <dbReference type="NCBI Taxonomy" id="2609000"/>
    <lineage>
        <taxon>Bacteria</taxon>
        <taxon>Pseudomonadati</taxon>
        <taxon>Pseudomonadota</taxon>
        <taxon>Betaproteobacteria</taxon>
        <taxon>Burkholderiales</taxon>
        <taxon>Oxalobacteraceae</taxon>
        <taxon>Telluria group</taxon>
        <taxon>Massilia</taxon>
    </lineage>
</organism>
<protein>
    <submittedName>
        <fullName evidence="1">Uncharacterized protein</fullName>
    </submittedName>
</protein>
<gene>
    <name evidence="1" type="ORF">F1609_20205</name>
</gene>
<name>A0ABX0MDH5_9BURK</name>
<sequence length="133" mass="15173">MQQYLLARATPWRATNRQGAYFMQGWSITITLETSQRRDAPVPIDKEAILGYWDTGSFGTNWVKHLVETGKASEHLRGGYPDRYVALARDVLPLIDNYGIAHDDYVRDVKLHRDRIAACPPEQAVTVEVWDLS</sequence>
<comment type="caution">
    <text evidence="1">The sequence shown here is derived from an EMBL/GenBank/DDBJ whole genome shotgun (WGS) entry which is preliminary data.</text>
</comment>
<reference evidence="1 2" key="1">
    <citation type="submission" date="2019-09" db="EMBL/GenBank/DDBJ databases">
        <title>Taxonomy of Antarctic Massilia spp.: description of Massilia rubra sp. nov., Massilia aquatica sp. nov., Massilia mucilaginosa sp. nov., Massilia frigida sp. nov. isolated from streams, lakes and regoliths.</title>
        <authorList>
            <person name="Holochova P."/>
            <person name="Sedlacek I."/>
            <person name="Kralova S."/>
            <person name="Maslanova I."/>
            <person name="Busse H.-J."/>
            <person name="Stankova E."/>
            <person name="Vrbovska V."/>
            <person name="Kovarovic V."/>
            <person name="Bartak M."/>
            <person name="Svec P."/>
            <person name="Pantucek R."/>
        </authorList>
    </citation>
    <scope>NUCLEOTIDE SEQUENCE [LARGE SCALE GENOMIC DNA]</scope>
    <source>
        <strain evidence="1 2">CCM 8693</strain>
    </source>
</reference>